<comment type="caution">
    <text evidence="3">The sequence shown here is derived from an EMBL/GenBank/DDBJ whole genome shotgun (WGS) entry which is preliminary data.</text>
</comment>
<sequence length="112" mass="12163">MDENPYSSPAESEPPAEATPPRDATPKDMARYAQLGLRLLGVMLLAEGLIGLVGSSIFGAIELWQLVQDGYDPSPDPYVYGWFASSVVSFVIGLYLIVSGRWVLTNVFLPAE</sequence>
<name>A0A9X2F9Z9_9BACT</name>
<protein>
    <submittedName>
        <fullName evidence="3">Uncharacterized protein</fullName>
    </submittedName>
</protein>
<keyword evidence="2" id="KW-0472">Membrane</keyword>
<evidence type="ECO:0000313" key="4">
    <source>
        <dbReference type="Proteomes" id="UP001155241"/>
    </source>
</evidence>
<dbReference type="Proteomes" id="UP001155241">
    <property type="component" value="Unassembled WGS sequence"/>
</dbReference>
<feature type="transmembrane region" description="Helical" evidence="2">
    <location>
        <begin position="37"/>
        <end position="58"/>
    </location>
</feature>
<organism evidence="3 4">
    <name type="scientific">Aeoliella straminimaris</name>
    <dbReference type="NCBI Taxonomy" id="2954799"/>
    <lineage>
        <taxon>Bacteria</taxon>
        <taxon>Pseudomonadati</taxon>
        <taxon>Planctomycetota</taxon>
        <taxon>Planctomycetia</taxon>
        <taxon>Pirellulales</taxon>
        <taxon>Lacipirellulaceae</taxon>
        <taxon>Aeoliella</taxon>
    </lineage>
</organism>
<accession>A0A9X2F9Z9</accession>
<evidence type="ECO:0000256" key="1">
    <source>
        <dbReference type="SAM" id="MobiDB-lite"/>
    </source>
</evidence>
<dbReference type="RefSeq" id="WP_252853250.1">
    <property type="nucleotide sequence ID" value="NZ_JAMXLR010000051.1"/>
</dbReference>
<dbReference type="EMBL" id="JAMXLR010000051">
    <property type="protein sequence ID" value="MCO6045140.1"/>
    <property type="molecule type" value="Genomic_DNA"/>
</dbReference>
<feature type="transmembrane region" description="Helical" evidence="2">
    <location>
        <begin position="78"/>
        <end position="98"/>
    </location>
</feature>
<dbReference type="AlphaFoldDB" id="A0A9X2F9Z9"/>
<reference evidence="3" key="1">
    <citation type="submission" date="2022-06" db="EMBL/GenBank/DDBJ databases">
        <title>Aeoliella straminimaris, a novel planctomycete from sediments.</title>
        <authorList>
            <person name="Vitorino I.R."/>
            <person name="Lage O.M."/>
        </authorList>
    </citation>
    <scope>NUCLEOTIDE SEQUENCE</scope>
    <source>
        <strain evidence="3">ICT_H6.2</strain>
    </source>
</reference>
<feature type="region of interest" description="Disordered" evidence="1">
    <location>
        <begin position="1"/>
        <end position="26"/>
    </location>
</feature>
<feature type="compositionally biased region" description="Low complexity" evidence="1">
    <location>
        <begin position="1"/>
        <end position="21"/>
    </location>
</feature>
<proteinExistence type="predicted"/>
<keyword evidence="2" id="KW-0812">Transmembrane</keyword>
<keyword evidence="2" id="KW-1133">Transmembrane helix</keyword>
<evidence type="ECO:0000256" key="2">
    <source>
        <dbReference type="SAM" id="Phobius"/>
    </source>
</evidence>
<gene>
    <name evidence="3" type="ORF">NG895_14610</name>
</gene>
<keyword evidence="4" id="KW-1185">Reference proteome</keyword>
<evidence type="ECO:0000313" key="3">
    <source>
        <dbReference type="EMBL" id="MCO6045140.1"/>
    </source>
</evidence>